<evidence type="ECO:0008006" key="4">
    <source>
        <dbReference type="Google" id="ProtNLM"/>
    </source>
</evidence>
<evidence type="ECO:0000313" key="3">
    <source>
        <dbReference type="Proteomes" id="UP000075883"/>
    </source>
</evidence>
<protein>
    <recommendedName>
        <fullName evidence="4">Protein sleepless</fullName>
    </recommendedName>
</protein>
<dbReference type="VEuPathDB" id="VectorBase:ACUA007699"/>
<dbReference type="PANTHER" id="PTHR38332:SF1">
    <property type="entry name" value="RE49668P"/>
    <property type="match status" value="1"/>
</dbReference>
<name>A0A182M2B2_9DIPT</name>
<reference evidence="2" key="2">
    <citation type="submission" date="2020-05" db="UniProtKB">
        <authorList>
            <consortium name="EnsemblMetazoa"/>
        </authorList>
    </citation>
    <scope>IDENTIFICATION</scope>
    <source>
        <strain evidence="2">A-37</strain>
    </source>
</reference>
<keyword evidence="3" id="KW-1185">Reference proteome</keyword>
<evidence type="ECO:0000256" key="1">
    <source>
        <dbReference type="SAM" id="Phobius"/>
    </source>
</evidence>
<dbReference type="Proteomes" id="UP000075883">
    <property type="component" value="Unassembled WGS sequence"/>
</dbReference>
<keyword evidence="1" id="KW-0812">Transmembrane</keyword>
<dbReference type="PANTHER" id="PTHR38332">
    <property type="entry name" value="PROTEIN CBG11604"/>
    <property type="match status" value="1"/>
</dbReference>
<accession>A0A182M2B2</accession>
<keyword evidence="1" id="KW-1133">Transmembrane helix</keyword>
<sequence length="170" mass="18696">MHVSMATERAVVPARGSRVNMAAILKHISSSNTLAQVFVPITLLLLTVMPFQMVYGIDCFKCVSMNGANKACDDPFHNNYSAAILESPCMGGRKGRDGLFPATSCIKIAGYYGEYYGVCYCWLGFSFIVILIFSTIEFHRHNVVWALLWAVVCCNGDDASCECGRVDVTK</sequence>
<feature type="transmembrane region" description="Helical" evidence="1">
    <location>
        <begin position="34"/>
        <end position="55"/>
    </location>
</feature>
<proteinExistence type="predicted"/>
<keyword evidence="1" id="KW-0472">Membrane</keyword>
<dbReference type="EMBL" id="AXCM01008044">
    <property type="status" value="NOT_ANNOTATED_CDS"/>
    <property type="molecule type" value="Genomic_DNA"/>
</dbReference>
<dbReference type="AlphaFoldDB" id="A0A182M2B2"/>
<reference evidence="3" key="1">
    <citation type="submission" date="2013-09" db="EMBL/GenBank/DDBJ databases">
        <title>The Genome Sequence of Anopheles culicifacies species A.</title>
        <authorList>
            <consortium name="The Broad Institute Genomics Platform"/>
            <person name="Neafsey D.E."/>
            <person name="Besansky N."/>
            <person name="Howell P."/>
            <person name="Walton C."/>
            <person name="Young S.K."/>
            <person name="Zeng Q."/>
            <person name="Gargeya S."/>
            <person name="Fitzgerald M."/>
            <person name="Haas B."/>
            <person name="Abouelleil A."/>
            <person name="Allen A.W."/>
            <person name="Alvarado L."/>
            <person name="Arachchi H.M."/>
            <person name="Berlin A.M."/>
            <person name="Chapman S.B."/>
            <person name="Gainer-Dewar J."/>
            <person name="Goldberg J."/>
            <person name="Griggs A."/>
            <person name="Gujja S."/>
            <person name="Hansen M."/>
            <person name="Howarth C."/>
            <person name="Imamovic A."/>
            <person name="Ireland A."/>
            <person name="Larimer J."/>
            <person name="McCowan C."/>
            <person name="Murphy C."/>
            <person name="Pearson M."/>
            <person name="Poon T.W."/>
            <person name="Priest M."/>
            <person name="Roberts A."/>
            <person name="Saif S."/>
            <person name="Shea T."/>
            <person name="Sisk P."/>
            <person name="Sykes S."/>
            <person name="Wortman J."/>
            <person name="Nusbaum C."/>
            <person name="Birren B."/>
        </authorList>
    </citation>
    <scope>NUCLEOTIDE SEQUENCE [LARGE SCALE GENOMIC DNA]</scope>
    <source>
        <strain evidence="3">A-37</strain>
    </source>
</reference>
<feature type="transmembrane region" description="Helical" evidence="1">
    <location>
        <begin position="115"/>
        <end position="133"/>
    </location>
</feature>
<organism evidence="2 3">
    <name type="scientific">Anopheles culicifacies</name>
    <dbReference type="NCBI Taxonomy" id="139723"/>
    <lineage>
        <taxon>Eukaryota</taxon>
        <taxon>Metazoa</taxon>
        <taxon>Ecdysozoa</taxon>
        <taxon>Arthropoda</taxon>
        <taxon>Hexapoda</taxon>
        <taxon>Insecta</taxon>
        <taxon>Pterygota</taxon>
        <taxon>Neoptera</taxon>
        <taxon>Endopterygota</taxon>
        <taxon>Diptera</taxon>
        <taxon>Nematocera</taxon>
        <taxon>Culicoidea</taxon>
        <taxon>Culicidae</taxon>
        <taxon>Anophelinae</taxon>
        <taxon>Anopheles</taxon>
        <taxon>culicifacies species complex</taxon>
    </lineage>
</organism>
<dbReference type="EnsemblMetazoa" id="ACUA007699-RA">
    <property type="protein sequence ID" value="ACUA007699-PA"/>
    <property type="gene ID" value="ACUA007699"/>
</dbReference>
<evidence type="ECO:0000313" key="2">
    <source>
        <dbReference type="EnsemblMetazoa" id="ACUA007699-PA"/>
    </source>
</evidence>